<dbReference type="Gene3D" id="1.50.10.10">
    <property type="match status" value="1"/>
</dbReference>
<dbReference type="InterPro" id="IPR016518">
    <property type="entry name" value="Alpha-L-fucosidase"/>
</dbReference>
<dbReference type="Pfam" id="PF14498">
    <property type="entry name" value="Glyco_hyd_65N_2"/>
    <property type="match status" value="1"/>
</dbReference>
<dbReference type="GO" id="GO:0004560">
    <property type="term" value="F:alpha-L-fucosidase activity"/>
    <property type="evidence" value="ECO:0007669"/>
    <property type="project" value="InterPro"/>
</dbReference>
<feature type="domain" description="Glycosyl hydrolase family 95 N-terminal" evidence="2">
    <location>
        <begin position="33"/>
        <end position="272"/>
    </location>
</feature>
<feature type="domain" description="Glycosyl hydrolase family 95 catalytic" evidence="4">
    <location>
        <begin position="295"/>
        <end position="701"/>
    </location>
</feature>
<dbReference type="Pfam" id="PF21307">
    <property type="entry name" value="Glyco_hydro_95_C"/>
    <property type="match status" value="1"/>
</dbReference>
<dbReference type="PIRSF" id="PIRSF007663">
    <property type="entry name" value="UCP007663"/>
    <property type="match status" value="1"/>
</dbReference>
<dbReference type="PANTHER" id="PTHR31084:SF0">
    <property type="entry name" value="ALPHA-L-FUCOSIDASE 2"/>
    <property type="match status" value="1"/>
</dbReference>
<organism evidence="5 6">
    <name type="scientific">Neolewinella xylanilytica</name>
    <dbReference type="NCBI Taxonomy" id="1514080"/>
    <lineage>
        <taxon>Bacteria</taxon>
        <taxon>Pseudomonadati</taxon>
        <taxon>Bacteroidota</taxon>
        <taxon>Saprospiria</taxon>
        <taxon>Saprospirales</taxon>
        <taxon>Lewinellaceae</taxon>
        <taxon>Neolewinella</taxon>
    </lineage>
</organism>
<reference evidence="5 6" key="1">
    <citation type="submission" date="2018-02" db="EMBL/GenBank/DDBJ databases">
        <title>Genomic Encyclopedia of Archaeal and Bacterial Type Strains, Phase II (KMG-II): from individual species to whole genera.</title>
        <authorList>
            <person name="Goeker M."/>
        </authorList>
    </citation>
    <scope>NUCLEOTIDE SEQUENCE [LARGE SCALE GENOMIC DNA]</scope>
    <source>
        <strain evidence="5 6">DSM 29526</strain>
    </source>
</reference>
<dbReference type="EMBL" id="PTJC01000007">
    <property type="protein sequence ID" value="PPK84544.1"/>
    <property type="molecule type" value="Genomic_DNA"/>
</dbReference>
<dbReference type="GO" id="GO:0005975">
    <property type="term" value="P:carbohydrate metabolic process"/>
    <property type="evidence" value="ECO:0007669"/>
    <property type="project" value="InterPro"/>
</dbReference>
<dbReference type="InterPro" id="IPR054363">
    <property type="entry name" value="GH95_cat"/>
</dbReference>
<dbReference type="RefSeq" id="WP_104421269.1">
    <property type="nucleotide sequence ID" value="NZ_PTJC01000007.1"/>
</dbReference>
<proteinExistence type="predicted"/>
<gene>
    <name evidence="5" type="ORF">CLV84_3705</name>
</gene>
<feature type="signal peptide" evidence="1">
    <location>
        <begin position="1"/>
        <end position="22"/>
    </location>
</feature>
<keyword evidence="6" id="KW-1185">Reference proteome</keyword>
<dbReference type="InterPro" id="IPR008928">
    <property type="entry name" value="6-hairpin_glycosidase_sf"/>
</dbReference>
<dbReference type="SUPFAM" id="SSF48208">
    <property type="entry name" value="Six-hairpin glycosidases"/>
    <property type="match status" value="1"/>
</dbReference>
<comment type="caution">
    <text evidence="5">The sequence shown here is derived from an EMBL/GenBank/DDBJ whole genome shotgun (WGS) entry which is preliminary data.</text>
</comment>
<dbReference type="InterPro" id="IPR012341">
    <property type="entry name" value="6hp_glycosidase-like_sf"/>
</dbReference>
<name>A0A2S6I0P8_9BACT</name>
<evidence type="ECO:0000259" key="3">
    <source>
        <dbReference type="Pfam" id="PF21307"/>
    </source>
</evidence>
<dbReference type="PANTHER" id="PTHR31084">
    <property type="entry name" value="ALPHA-L-FUCOSIDASE 2"/>
    <property type="match status" value="1"/>
</dbReference>
<protein>
    <submittedName>
        <fullName evidence="5">Alpha-L-fucosidase 2</fullName>
    </submittedName>
</protein>
<evidence type="ECO:0000256" key="1">
    <source>
        <dbReference type="SAM" id="SignalP"/>
    </source>
</evidence>
<evidence type="ECO:0000259" key="2">
    <source>
        <dbReference type="Pfam" id="PF14498"/>
    </source>
</evidence>
<dbReference type="AlphaFoldDB" id="A0A2S6I0P8"/>
<dbReference type="OrthoDB" id="9802600at2"/>
<dbReference type="Pfam" id="PF22124">
    <property type="entry name" value="Glyco_hydro_95_cat"/>
    <property type="match status" value="1"/>
</dbReference>
<keyword evidence="1" id="KW-0732">Signal</keyword>
<dbReference type="Proteomes" id="UP000237662">
    <property type="component" value="Unassembled WGS sequence"/>
</dbReference>
<sequence>MPIYRLLSLLVLLLSTSAGLFAQALADDNPMVLWYTGPAERWEQALPLGNGRLGAMDYGQTDTAVFQLNEETVWAGEPGNNLRPELRAYLPEIRRLIFAGEHAAAQELANSVLPFGHGDGNYGMCYQPVGDLRLVFDDASPLEDYYRELDIANAYSTTSYRRGGINYRREAFASLADDVVVIQLTADRPGSLSFTLDLPSPHAAPQYTTDAESLTLRATSSDFENKTGRVAFTTRVLPRLSGGSLSATDTSLTVTGADTVVLFVSTGTNFVSYDDLSADPDFRANAALQSTVGKTYDELKTAHMAAYRTYFDRVDLNLGSTAAITNPTDLRVADFATGDDPQLVALYFQFGRYLLISSSQPGSQPANLQGIWNHHMTPPWDSKYTVNINAEMNYWPAEPTNLSELHAPLLGLVKDIAETGRAAASEVYGSRGWAIHHNTDIWRISGVVDGAFFGLWPNGGAWLSQHLWQHYLYTGDTAYLAEVYPILKGAADFYLDNLLAEPERGWMVLSPSMSPENAHHEGVSIAAGTTMDNQLIFDVYQNAVAAAELLGRDAAYADTLRAMLPRLAPMQIGSWGQLQEWMHDWDRQDDRHRHVSHLYGLYPSNQISPYRTPELLTAARTSLEARGDESTGWSMGWKVNLWARFLDGDHALKLIRDQLTPAVPLGGGRARGGTYNNLFDAHPPFQIDGNFGCTSGIAEMLLQSHDGAVHVLPALPTDWSEGSVSGLRGRGGFEVDLRWSEGKVDSVTVQSALGGNLRLRSYVPLTGAGLRKASGDNPNPLFAVPTVAEPVIRPETFTADARAPRVFEYDVPTAPGDRLVFTAAR</sequence>
<accession>A0A2S6I0P8</accession>
<feature type="domain" description="Alpha fucosidase A-like C-terminal" evidence="3">
    <location>
        <begin position="703"/>
        <end position="762"/>
    </location>
</feature>
<evidence type="ECO:0000259" key="4">
    <source>
        <dbReference type="Pfam" id="PF22124"/>
    </source>
</evidence>
<dbReference type="InterPro" id="IPR049053">
    <property type="entry name" value="AFCA-like_C"/>
</dbReference>
<evidence type="ECO:0000313" key="6">
    <source>
        <dbReference type="Proteomes" id="UP000237662"/>
    </source>
</evidence>
<evidence type="ECO:0000313" key="5">
    <source>
        <dbReference type="EMBL" id="PPK84544.1"/>
    </source>
</evidence>
<feature type="chain" id="PRO_5015418614" evidence="1">
    <location>
        <begin position="23"/>
        <end position="825"/>
    </location>
</feature>
<dbReference type="InterPro" id="IPR027414">
    <property type="entry name" value="GH95_N_dom"/>
</dbReference>